<comment type="caution">
    <text evidence="3">The sequence shown here is derived from an EMBL/GenBank/DDBJ whole genome shotgun (WGS) entry which is preliminary data.</text>
</comment>
<accession>A0A2A5JNK1</accession>
<dbReference type="GO" id="GO:0016787">
    <property type="term" value="F:hydrolase activity"/>
    <property type="evidence" value="ECO:0007669"/>
    <property type="project" value="UniProtKB-KW"/>
</dbReference>
<evidence type="ECO:0000313" key="3">
    <source>
        <dbReference type="EMBL" id="PCK30988.1"/>
    </source>
</evidence>
<evidence type="ECO:0000256" key="1">
    <source>
        <dbReference type="SAM" id="SignalP"/>
    </source>
</evidence>
<feature type="chain" id="PRO_5013309164" evidence="1">
    <location>
        <begin position="22"/>
        <end position="481"/>
    </location>
</feature>
<keyword evidence="4" id="KW-1185">Reference proteome</keyword>
<dbReference type="Proteomes" id="UP000228621">
    <property type="component" value="Unassembled WGS sequence"/>
</dbReference>
<keyword evidence="1" id="KW-0732">Signal</keyword>
<dbReference type="PANTHER" id="PTHR46825:SF12">
    <property type="entry name" value="PENICILLIN-BINDING PROTEIN 4"/>
    <property type="match status" value="1"/>
</dbReference>
<dbReference type="InterPro" id="IPR012338">
    <property type="entry name" value="Beta-lactam/transpept-like"/>
</dbReference>
<dbReference type="AlphaFoldDB" id="A0A2A5JNK1"/>
<protein>
    <submittedName>
        <fullName evidence="3">Serine hydrolase</fullName>
    </submittedName>
</protein>
<evidence type="ECO:0000313" key="4">
    <source>
        <dbReference type="Proteomes" id="UP000228621"/>
    </source>
</evidence>
<name>A0A2A5JNK1_PSEO7</name>
<dbReference type="Pfam" id="PF00144">
    <property type="entry name" value="Beta-lactamase"/>
    <property type="match status" value="1"/>
</dbReference>
<dbReference type="Gene3D" id="3.40.710.10">
    <property type="entry name" value="DD-peptidase/beta-lactamase superfamily"/>
    <property type="match status" value="1"/>
</dbReference>
<dbReference type="PANTHER" id="PTHR46825">
    <property type="entry name" value="D-ALANYL-D-ALANINE-CARBOXYPEPTIDASE/ENDOPEPTIDASE AMPH"/>
    <property type="match status" value="1"/>
</dbReference>
<reference evidence="4" key="1">
    <citation type="journal article" date="2019" name="Genome Announc.">
        <title>Draft Genome Sequence of Pseudoalteromonas piscicida Strain 36Y ROTHPW, an Hypersaline Seawater Isolate from the South Coast of Sonora, Mexico.</title>
        <authorList>
            <person name="Sanchez-Diaz R."/>
            <person name="Molina-Garza Z.J."/>
            <person name="Cruz-Suarez L.E."/>
            <person name="Selvin J."/>
            <person name="Kiran G.S."/>
            <person name="Ibarra-Gamez J.C."/>
            <person name="Gomez-Gil B."/>
            <person name="Galaviz-Silva L."/>
        </authorList>
    </citation>
    <scope>NUCLEOTIDE SEQUENCE [LARGE SCALE GENOMIC DNA]</scope>
    <source>
        <strain evidence="4">36Y_RITHPW</strain>
    </source>
</reference>
<dbReference type="RefSeq" id="WP_099642799.1">
    <property type="nucleotide sequence ID" value="NZ_NKHF01000067.1"/>
</dbReference>
<keyword evidence="3" id="KW-0378">Hydrolase</keyword>
<dbReference type="InterPro" id="IPR050491">
    <property type="entry name" value="AmpC-like"/>
</dbReference>
<sequence>MSKLAHCAIFGSALFSLSSFAADSTQDHIQQVTQNILPRVQLAGEKYQPVELLTRLKETHLPGLSVAVIKDGKVVWAEGFGIADKKQSRKVTTETLFQAGSISKPIAALAVLKLAQDGKVDLDTDINQYLTSWKVPINEFTKVNPVTLRQLMTHTSGVTQHGFPGYVRGSKIPTDVEVLKGKGNTDLVTVDTLPGKAWRYSGGGYTVMELLVEDVTKMPFEAYAQQAILTPLEMHNSTYAQPLPKALWPKASAAFDEKGEQIVGDWHVYPEQAAAGLWTTPLDLAKYILAVQQAYAGKTVGPITPEIAKQMLEVHHDVWGLGPELEQHKQGLVFTHGGKNKGFSNRFEAYVDRGDGMVLMSNGDSASSVFGELRIAISEYYDWDFLQAKKIKAIALTDTKAKLLEGTYAYDQDHQYKMKVTRDGTQFAILDMSRDNLMDFVAVDEDTLIGLEDGADVTIETNDKAQVTAVIWRGLYRFERI</sequence>
<dbReference type="EMBL" id="NKHF01000067">
    <property type="protein sequence ID" value="PCK30988.1"/>
    <property type="molecule type" value="Genomic_DNA"/>
</dbReference>
<dbReference type="OrthoDB" id="9799367at2"/>
<dbReference type="SUPFAM" id="SSF56601">
    <property type="entry name" value="beta-lactamase/transpeptidase-like"/>
    <property type="match status" value="1"/>
</dbReference>
<organism evidence="3 4">
    <name type="scientific">Pseudoalteromonas piscicida</name>
    <dbReference type="NCBI Taxonomy" id="43662"/>
    <lineage>
        <taxon>Bacteria</taxon>
        <taxon>Pseudomonadati</taxon>
        <taxon>Pseudomonadota</taxon>
        <taxon>Gammaproteobacteria</taxon>
        <taxon>Alteromonadales</taxon>
        <taxon>Pseudoalteromonadaceae</taxon>
        <taxon>Pseudoalteromonas</taxon>
    </lineage>
</organism>
<feature type="domain" description="Beta-lactamase-related" evidence="2">
    <location>
        <begin position="56"/>
        <end position="368"/>
    </location>
</feature>
<evidence type="ECO:0000259" key="2">
    <source>
        <dbReference type="Pfam" id="PF00144"/>
    </source>
</evidence>
<gene>
    <name evidence="3" type="ORF">CEX98_14640</name>
</gene>
<feature type="signal peptide" evidence="1">
    <location>
        <begin position="1"/>
        <end position="21"/>
    </location>
</feature>
<dbReference type="InterPro" id="IPR001466">
    <property type="entry name" value="Beta-lactam-related"/>
</dbReference>
<proteinExistence type="predicted"/>